<dbReference type="EMBL" id="CP022743">
    <property type="protein sequence ID" value="ASU32370.1"/>
    <property type="molecule type" value="Genomic_DNA"/>
</dbReference>
<dbReference type="AlphaFoldDB" id="A0A223NRI9"/>
<sequence>MRSFALIPALLVMLTFSCSAQKKIVAKDASQHIGQTVMVCDKVYNTEVQAASNTTLLYLGSETGAYLTVVVKGPENPKFKWHPETDFKGRTVCITGKVADYKGKPAVYVTDNSQIKLDVH</sequence>
<feature type="chain" id="PRO_5011968228" description="DNA-binding protein" evidence="1">
    <location>
        <begin position="21"/>
        <end position="120"/>
    </location>
</feature>
<accession>A0A223NRI9</accession>
<evidence type="ECO:0000313" key="3">
    <source>
        <dbReference type="Proteomes" id="UP000215002"/>
    </source>
</evidence>
<organism evidence="2 3">
    <name type="scientific">Mucilaginibacter xinganensis</name>
    <dbReference type="NCBI Taxonomy" id="1234841"/>
    <lineage>
        <taxon>Bacteria</taxon>
        <taxon>Pseudomonadati</taxon>
        <taxon>Bacteroidota</taxon>
        <taxon>Sphingobacteriia</taxon>
        <taxon>Sphingobacteriales</taxon>
        <taxon>Sphingobacteriaceae</taxon>
        <taxon>Mucilaginibacter</taxon>
    </lineage>
</organism>
<name>A0A223NRI9_9SPHI</name>
<evidence type="ECO:0008006" key="4">
    <source>
        <dbReference type="Google" id="ProtNLM"/>
    </source>
</evidence>
<dbReference type="RefSeq" id="WP_157740542.1">
    <property type="nucleotide sequence ID" value="NZ_CP022743.1"/>
</dbReference>
<reference evidence="2 3" key="1">
    <citation type="submission" date="2017-08" db="EMBL/GenBank/DDBJ databases">
        <title>Complete genome sequence of Mucilaginibacter sp. strain BJC16-A31.</title>
        <authorList>
            <consortium name="Henan University of Science and Technology"/>
            <person name="You X."/>
        </authorList>
    </citation>
    <scope>NUCLEOTIDE SEQUENCE [LARGE SCALE GENOMIC DNA]</scope>
    <source>
        <strain evidence="2 3">BJC16-A31</strain>
    </source>
</reference>
<protein>
    <recommendedName>
        <fullName evidence="4">DNA-binding protein</fullName>
    </recommendedName>
</protein>
<keyword evidence="3" id="KW-1185">Reference proteome</keyword>
<dbReference type="Proteomes" id="UP000215002">
    <property type="component" value="Chromosome"/>
</dbReference>
<keyword evidence="1" id="KW-0732">Signal</keyword>
<dbReference type="PROSITE" id="PS51257">
    <property type="entry name" value="PROKAR_LIPOPROTEIN"/>
    <property type="match status" value="1"/>
</dbReference>
<feature type="signal peptide" evidence="1">
    <location>
        <begin position="1"/>
        <end position="20"/>
    </location>
</feature>
<proteinExistence type="predicted"/>
<dbReference type="OrthoDB" id="1524522at2"/>
<evidence type="ECO:0000256" key="1">
    <source>
        <dbReference type="SAM" id="SignalP"/>
    </source>
</evidence>
<gene>
    <name evidence="2" type="ORF">MuYL_0467</name>
</gene>
<evidence type="ECO:0000313" key="2">
    <source>
        <dbReference type="EMBL" id="ASU32370.1"/>
    </source>
</evidence>
<dbReference type="KEGG" id="muc:MuYL_0467"/>